<evidence type="ECO:0000313" key="3">
    <source>
        <dbReference type="Proteomes" id="UP000051373"/>
    </source>
</evidence>
<feature type="transmembrane region" description="Helical" evidence="1">
    <location>
        <begin position="6"/>
        <end position="22"/>
    </location>
</feature>
<feature type="transmembrane region" description="Helical" evidence="1">
    <location>
        <begin position="34"/>
        <end position="53"/>
    </location>
</feature>
<feature type="transmembrane region" description="Helical" evidence="1">
    <location>
        <begin position="135"/>
        <end position="165"/>
    </location>
</feature>
<keyword evidence="1" id="KW-1133">Transmembrane helix</keyword>
<dbReference type="AlphaFoldDB" id="A0A0S8FP45"/>
<organism evidence="2 3">
    <name type="scientific">candidate division WOR_3 bacterium SM23_42</name>
    <dbReference type="NCBI Taxonomy" id="1703779"/>
    <lineage>
        <taxon>Bacteria</taxon>
        <taxon>Bacteria division WOR-3</taxon>
    </lineage>
</organism>
<feature type="transmembrane region" description="Helical" evidence="1">
    <location>
        <begin position="65"/>
        <end position="83"/>
    </location>
</feature>
<proteinExistence type="predicted"/>
<dbReference type="STRING" id="1703779.AMJ83_10705"/>
<dbReference type="Proteomes" id="UP000051373">
    <property type="component" value="Unassembled WGS sequence"/>
</dbReference>
<reference evidence="2 3" key="1">
    <citation type="journal article" date="2015" name="Microbiome">
        <title>Genomic resolution of linkages in carbon, nitrogen, and sulfur cycling among widespread estuary sediment bacteria.</title>
        <authorList>
            <person name="Baker B.J."/>
            <person name="Lazar C.S."/>
            <person name="Teske A.P."/>
            <person name="Dick G.J."/>
        </authorList>
    </citation>
    <scope>NUCLEOTIDE SEQUENCE [LARGE SCALE GENOMIC DNA]</scope>
    <source>
        <strain evidence="2">SM23_42</strain>
    </source>
</reference>
<evidence type="ECO:0000256" key="1">
    <source>
        <dbReference type="SAM" id="Phobius"/>
    </source>
</evidence>
<keyword evidence="1" id="KW-0472">Membrane</keyword>
<feature type="transmembrane region" description="Helical" evidence="1">
    <location>
        <begin position="95"/>
        <end position="115"/>
    </location>
</feature>
<gene>
    <name evidence="2" type="ORF">AMJ83_10705</name>
</gene>
<feature type="transmembrane region" description="Helical" evidence="1">
    <location>
        <begin position="172"/>
        <end position="190"/>
    </location>
</feature>
<sequence>MTTDIGTWIAALLTLCILSFLYKDNPFYKFAEHLFVGVSAAYWACYYIYNILIPNLYNPLFVQGQLLYIIPLALGIMMIMKLFPQPAWMSRFPLAFIVGTYAGYNFITYLQTYAIDQVRATLVRFVALESWQEFFARPGAVTFLSAIALPVVVVGVITGLVYFFFSREHKGIFGGLAKTGVWFLMIAFGASFGYTVMARISLLIGRVYFLLHNWLHII</sequence>
<keyword evidence="1" id="KW-0812">Transmembrane</keyword>
<comment type="caution">
    <text evidence="2">The sequence shown here is derived from an EMBL/GenBank/DDBJ whole genome shotgun (WGS) entry which is preliminary data.</text>
</comment>
<dbReference type="EMBL" id="LJUJ01000034">
    <property type="protein sequence ID" value="KPK62512.1"/>
    <property type="molecule type" value="Genomic_DNA"/>
</dbReference>
<evidence type="ECO:0000313" key="2">
    <source>
        <dbReference type="EMBL" id="KPK62512.1"/>
    </source>
</evidence>
<accession>A0A0S8FP45</accession>
<protein>
    <submittedName>
        <fullName evidence="2">Uncharacterized protein</fullName>
    </submittedName>
</protein>
<name>A0A0S8FP45_UNCW3</name>